<dbReference type="AlphaFoldDB" id="A0A5C7EKC3"/>
<dbReference type="GO" id="GO:0003774">
    <property type="term" value="F:cytoskeletal motor activity"/>
    <property type="evidence" value="ECO:0007669"/>
    <property type="project" value="InterPro"/>
</dbReference>
<evidence type="ECO:0000256" key="4">
    <source>
        <dbReference type="HAMAP-Rule" id="MF_00724"/>
    </source>
</evidence>
<evidence type="ECO:0000256" key="2">
    <source>
        <dbReference type="ARBA" id="ARBA00009272"/>
    </source>
</evidence>
<dbReference type="GO" id="GO:0071973">
    <property type="term" value="P:bacterial-type flagellum-dependent cell motility"/>
    <property type="evidence" value="ECO:0007669"/>
    <property type="project" value="InterPro"/>
</dbReference>
<dbReference type="NCBIfam" id="TIGR00205">
    <property type="entry name" value="fliE"/>
    <property type="match status" value="1"/>
</dbReference>
<sequence length="106" mass="11239">MDTGGIDRVLAHLRAAAALGPGARPDETPGPQSGGFGQALKAALDQVNARQQEAARLALSFERGEPGTELYQVMVASQKANIALQAAIQVRNRLVSAYHDVMNMQI</sequence>
<dbReference type="RefSeq" id="WP_147799767.1">
    <property type="nucleotide sequence ID" value="NZ_VPFL01000010.1"/>
</dbReference>
<dbReference type="HAMAP" id="MF_00724">
    <property type="entry name" value="FliE"/>
    <property type="match status" value="1"/>
</dbReference>
<comment type="subcellular location">
    <subcellularLocation>
        <location evidence="1 4">Bacterial flagellum basal body</location>
    </subcellularLocation>
</comment>
<proteinExistence type="inferred from homology"/>
<evidence type="ECO:0000256" key="1">
    <source>
        <dbReference type="ARBA" id="ARBA00004117"/>
    </source>
</evidence>
<keyword evidence="3 4" id="KW-0975">Bacterial flagellum</keyword>
<dbReference type="PANTHER" id="PTHR34653">
    <property type="match status" value="1"/>
</dbReference>
<evidence type="ECO:0000313" key="7">
    <source>
        <dbReference type="Proteomes" id="UP000321201"/>
    </source>
</evidence>
<gene>
    <name evidence="4 6" type="primary">fliE</name>
    <name evidence="6" type="ORF">FR698_08460</name>
</gene>
<evidence type="ECO:0000256" key="3">
    <source>
        <dbReference type="ARBA" id="ARBA00023143"/>
    </source>
</evidence>
<keyword evidence="7" id="KW-1185">Reference proteome</keyword>
<dbReference type="GO" id="GO:0005198">
    <property type="term" value="F:structural molecule activity"/>
    <property type="evidence" value="ECO:0007669"/>
    <property type="project" value="UniProtKB-UniRule"/>
</dbReference>
<dbReference type="PANTHER" id="PTHR34653:SF1">
    <property type="entry name" value="FLAGELLAR HOOK-BASAL BODY COMPLEX PROTEIN FLIE"/>
    <property type="match status" value="1"/>
</dbReference>
<keyword evidence="6" id="KW-0966">Cell projection</keyword>
<dbReference type="Pfam" id="PF02049">
    <property type="entry name" value="FliE"/>
    <property type="match status" value="1"/>
</dbReference>
<comment type="similarity">
    <text evidence="2 4">Belongs to the FliE family.</text>
</comment>
<organism evidence="6 7">
    <name type="scientific">Pelomicrobium methylotrophicum</name>
    <dbReference type="NCBI Taxonomy" id="2602750"/>
    <lineage>
        <taxon>Bacteria</taxon>
        <taxon>Pseudomonadati</taxon>
        <taxon>Pseudomonadota</taxon>
        <taxon>Hydrogenophilia</taxon>
        <taxon>Hydrogenophilia incertae sedis</taxon>
        <taxon>Pelomicrobium</taxon>
    </lineage>
</organism>
<accession>A0A5C7EKC3</accession>
<protein>
    <recommendedName>
        <fullName evidence="4 5">Flagellar hook-basal body complex protein FliE</fullName>
    </recommendedName>
</protein>
<comment type="caution">
    <text evidence="6">The sequence shown here is derived from an EMBL/GenBank/DDBJ whole genome shotgun (WGS) entry which is preliminary data.</text>
</comment>
<dbReference type="InterPro" id="IPR001624">
    <property type="entry name" value="FliE"/>
</dbReference>
<dbReference type="GO" id="GO:0009425">
    <property type="term" value="C:bacterial-type flagellum basal body"/>
    <property type="evidence" value="ECO:0007669"/>
    <property type="project" value="UniProtKB-SubCell"/>
</dbReference>
<dbReference type="InParanoid" id="A0A5C7EKC3"/>
<evidence type="ECO:0000256" key="5">
    <source>
        <dbReference type="NCBIfam" id="TIGR00205"/>
    </source>
</evidence>
<name>A0A5C7EKC3_9PROT</name>
<dbReference type="FunCoup" id="A0A5C7EKC3">
    <property type="interactions" value="53"/>
</dbReference>
<reference evidence="6 7" key="1">
    <citation type="submission" date="2019-08" db="EMBL/GenBank/DDBJ databases">
        <title>Pelomicrobium methylotrophicum gen. nov., sp. nov. a moderately thermophilic, facultatively anaerobic, lithoautotrophic and methylotrophic bacterium isolated from a terrestrial mud volcano.</title>
        <authorList>
            <person name="Slobodkina G.B."/>
            <person name="Merkel A.Y."/>
            <person name="Slobodkin A.I."/>
        </authorList>
    </citation>
    <scope>NUCLEOTIDE SEQUENCE [LARGE SCALE GENOMIC DNA]</scope>
    <source>
        <strain evidence="6 7">SM250</strain>
    </source>
</reference>
<dbReference type="EMBL" id="VPFL01000010">
    <property type="protein sequence ID" value="TXF11804.1"/>
    <property type="molecule type" value="Genomic_DNA"/>
</dbReference>
<keyword evidence="6" id="KW-0282">Flagellum</keyword>
<dbReference type="PRINTS" id="PR01006">
    <property type="entry name" value="FLGHOOKFLIE"/>
</dbReference>
<dbReference type="Proteomes" id="UP000321201">
    <property type="component" value="Unassembled WGS sequence"/>
</dbReference>
<keyword evidence="6" id="KW-0969">Cilium</keyword>
<evidence type="ECO:0000313" key="6">
    <source>
        <dbReference type="EMBL" id="TXF11804.1"/>
    </source>
</evidence>
<dbReference type="OrthoDB" id="5297826at2"/>